<proteinExistence type="predicted"/>
<comment type="caution">
    <text evidence="1">The sequence shown here is derived from an EMBL/GenBank/DDBJ whole genome shotgun (WGS) entry which is preliminary data.</text>
</comment>
<dbReference type="Proteomes" id="UP001500037">
    <property type="component" value="Unassembled WGS sequence"/>
</dbReference>
<keyword evidence="2" id="KW-1185">Reference proteome</keyword>
<name>A0ABP4GUG7_9ACTN</name>
<dbReference type="EMBL" id="BAAALF010000030">
    <property type="protein sequence ID" value="GAA1232361.1"/>
    <property type="molecule type" value="Genomic_DNA"/>
</dbReference>
<protein>
    <submittedName>
        <fullName evidence="1">Uncharacterized protein</fullName>
    </submittedName>
</protein>
<evidence type="ECO:0000313" key="2">
    <source>
        <dbReference type="Proteomes" id="UP001500037"/>
    </source>
</evidence>
<accession>A0ABP4GUG7</accession>
<reference evidence="2" key="1">
    <citation type="journal article" date="2019" name="Int. J. Syst. Evol. Microbiol.">
        <title>The Global Catalogue of Microorganisms (GCM) 10K type strain sequencing project: providing services to taxonomists for standard genome sequencing and annotation.</title>
        <authorList>
            <consortium name="The Broad Institute Genomics Platform"/>
            <consortium name="The Broad Institute Genome Sequencing Center for Infectious Disease"/>
            <person name="Wu L."/>
            <person name="Ma J."/>
        </authorList>
    </citation>
    <scope>NUCLEOTIDE SEQUENCE [LARGE SCALE GENOMIC DNA]</scope>
    <source>
        <strain evidence="2">JCM 13004</strain>
    </source>
</reference>
<gene>
    <name evidence="1" type="ORF">GCM10009665_23280</name>
</gene>
<organism evidence="1 2">
    <name type="scientific">Kitasatospora nipponensis</name>
    <dbReference type="NCBI Taxonomy" id="258049"/>
    <lineage>
        <taxon>Bacteria</taxon>
        <taxon>Bacillati</taxon>
        <taxon>Actinomycetota</taxon>
        <taxon>Actinomycetes</taxon>
        <taxon>Kitasatosporales</taxon>
        <taxon>Streptomycetaceae</taxon>
        <taxon>Kitasatospora</taxon>
    </lineage>
</organism>
<sequence>MCSGARCGLRNHLYLSQLRNTKAFKEAATETLAALARRGVTVRPGMVEDIIEERMTGVAQQLGVQVRSAWRYFNADALAAAIAKQDQEVRESADSDEAGRAPMPPVANPELALILAGVPDALVESGGDLYSVIVNVAVNAWMAGHIHGEDGCAGCEGARGEAGHDWDARMAAITSLKPDITKWFDRTVWTAALHDRGFSVERR</sequence>
<evidence type="ECO:0000313" key="1">
    <source>
        <dbReference type="EMBL" id="GAA1232361.1"/>
    </source>
</evidence>